<feature type="transmembrane region" description="Helical" evidence="1">
    <location>
        <begin position="32"/>
        <end position="48"/>
    </location>
</feature>
<dbReference type="RefSeq" id="WP_157164421.1">
    <property type="nucleotide sequence ID" value="NZ_WPNZ01000002.1"/>
</dbReference>
<keyword evidence="1" id="KW-0812">Transmembrane</keyword>
<evidence type="ECO:0000313" key="3">
    <source>
        <dbReference type="Proteomes" id="UP000483802"/>
    </source>
</evidence>
<keyword evidence="1" id="KW-1133">Transmembrane helix</keyword>
<proteinExistence type="predicted"/>
<keyword evidence="3" id="KW-1185">Reference proteome</keyword>
<organism evidence="2 3">
    <name type="scientific">Streptomyces typhae</name>
    <dbReference type="NCBI Taxonomy" id="2681492"/>
    <lineage>
        <taxon>Bacteria</taxon>
        <taxon>Bacillati</taxon>
        <taxon>Actinomycetota</taxon>
        <taxon>Actinomycetes</taxon>
        <taxon>Kitasatosporales</taxon>
        <taxon>Streptomycetaceae</taxon>
        <taxon>Streptomyces</taxon>
    </lineage>
</organism>
<evidence type="ECO:0000313" key="2">
    <source>
        <dbReference type="EMBL" id="MVO84159.1"/>
    </source>
</evidence>
<sequence length="134" mass="14331">MTPSRAALAYYTGACALLATTATIYLTPYWPAAAIPLYAAGVCLWCGYRETALARHARVDAQRAELAARPAPCCLLWQMSDGGDHGADCTLGPGLVAEIHQGWTEINSACCLTSWQTRGTTHDTAHCTRTDQTA</sequence>
<dbReference type="AlphaFoldDB" id="A0A6L6WRF5"/>
<evidence type="ECO:0000256" key="1">
    <source>
        <dbReference type="SAM" id="Phobius"/>
    </source>
</evidence>
<accession>A0A6L6WRF5</accession>
<name>A0A6L6WRF5_9ACTN</name>
<reference evidence="2 3" key="1">
    <citation type="submission" date="2019-11" db="EMBL/GenBank/DDBJ databases">
        <title>Streptomyces typhae sp. nov., a novel endophytic actinomycete isolated from the root of cattail pollen (Typha angustifolia L.).</title>
        <authorList>
            <person name="Peng C."/>
        </authorList>
    </citation>
    <scope>NUCLEOTIDE SEQUENCE [LARGE SCALE GENOMIC DNA]</scope>
    <source>
        <strain evidence="3">p1417</strain>
    </source>
</reference>
<protein>
    <submittedName>
        <fullName evidence="2">Uncharacterized protein</fullName>
    </submittedName>
</protein>
<comment type="caution">
    <text evidence="2">The sequence shown here is derived from an EMBL/GenBank/DDBJ whole genome shotgun (WGS) entry which is preliminary data.</text>
</comment>
<feature type="transmembrane region" description="Helical" evidence="1">
    <location>
        <begin position="7"/>
        <end position="26"/>
    </location>
</feature>
<dbReference type="Proteomes" id="UP000483802">
    <property type="component" value="Unassembled WGS sequence"/>
</dbReference>
<keyword evidence="1" id="KW-0472">Membrane</keyword>
<gene>
    <name evidence="2" type="ORF">GPA10_05080</name>
</gene>
<dbReference type="EMBL" id="WPNZ01000002">
    <property type="protein sequence ID" value="MVO84159.1"/>
    <property type="molecule type" value="Genomic_DNA"/>
</dbReference>